<keyword evidence="3" id="KW-1185">Reference proteome</keyword>
<keyword evidence="2" id="KW-0489">Methyltransferase</keyword>
<dbReference type="Proteomes" id="UP000325081">
    <property type="component" value="Unassembled WGS sequence"/>
</dbReference>
<dbReference type="EMBL" id="BKCP01003447">
    <property type="protein sequence ID" value="GER29273.1"/>
    <property type="molecule type" value="Genomic_DNA"/>
</dbReference>
<dbReference type="AlphaFoldDB" id="A0A5A7P8V0"/>
<comment type="caution">
    <text evidence="2">The sequence shown here is derived from an EMBL/GenBank/DDBJ whole genome shotgun (WGS) entry which is preliminary data.</text>
</comment>
<organism evidence="2 3">
    <name type="scientific">Striga asiatica</name>
    <name type="common">Asiatic witchweed</name>
    <name type="synonym">Buchnera asiatica</name>
    <dbReference type="NCBI Taxonomy" id="4170"/>
    <lineage>
        <taxon>Eukaryota</taxon>
        <taxon>Viridiplantae</taxon>
        <taxon>Streptophyta</taxon>
        <taxon>Embryophyta</taxon>
        <taxon>Tracheophyta</taxon>
        <taxon>Spermatophyta</taxon>
        <taxon>Magnoliopsida</taxon>
        <taxon>eudicotyledons</taxon>
        <taxon>Gunneridae</taxon>
        <taxon>Pentapetalae</taxon>
        <taxon>asterids</taxon>
        <taxon>lamiids</taxon>
        <taxon>Lamiales</taxon>
        <taxon>Orobanchaceae</taxon>
        <taxon>Buchnereae</taxon>
        <taxon>Striga</taxon>
    </lineage>
</organism>
<evidence type="ECO:0000313" key="2">
    <source>
        <dbReference type="EMBL" id="GER29273.1"/>
    </source>
</evidence>
<dbReference type="GO" id="GO:0032259">
    <property type="term" value="P:methylation"/>
    <property type="evidence" value="ECO:0007669"/>
    <property type="project" value="UniProtKB-KW"/>
</dbReference>
<keyword evidence="2" id="KW-0808">Transferase</keyword>
<dbReference type="GO" id="GO:0008168">
    <property type="term" value="F:methyltransferase activity"/>
    <property type="evidence" value="ECO:0007669"/>
    <property type="project" value="UniProtKB-KW"/>
</dbReference>
<gene>
    <name evidence="2" type="ORF">STAS_05121</name>
</gene>
<accession>A0A5A7P8V0</accession>
<proteinExistence type="predicted"/>
<name>A0A5A7P8V0_STRAF</name>
<sequence length="141" mass="16312">MISTWNPNTKCHHKVKHQRKKTTYRNHKDNADNVSLVCGLCIIQEMFVNVEDCQRHCPNRTRQCYQYVVYWPHLRASAPHTTTVLSQKKTSTDIMGLRAQSQIHVDQNLTDIMVPRRARIQNNADSTKLGRSIQGTGRRGK</sequence>
<reference evidence="3" key="1">
    <citation type="journal article" date="2019" name="Curr. Biol.">
        <title>Genome Sequence of Striga asiatica Provides Insight into the Evolution of Plant Parasitism.</title>
        <authorList>
            <person name="Yoshida S."/>
            <person name="Kim S."/>
            <person name="Wafula E.K."/>
            <person name="Tanskanen J."/>
            <person name="Kim Y.M."/>
            <person name="Honaas L."/>
            <person name="Yang Z."/>
            <person name="Spallek T."/>
            <person name="Conn C.E."/>
            <person name="Ichihashi Y."/>
            <person name="Cheong K."/>
            <person name="Cui S."/>
            <person name="Der J.P."/>
            <person name="Gundlach H."/>
            <person name="Jiao Y."/>
            <person name="Hori C."/>
            <person name="Ishida J.K."/>
            <person name="Kasahara H."/>
            <person name="Kiba T."/>
            <person name="Kim M.S."/>
            <person name="Koo N."/>
            <person name="Laohavisit A."/>
            <person name="Lee Y.H."/>
            <person name="Lumba S."/>
            <person name="McCourt P."/>
            <person name="Mortimer J.C."/>
            <person name="Mutuku J.M."/>
            <person name="Nomura T."/>
            <person name="Sasaki-Sekimoto Y."/>
            <person name="Seto Y."/>
            <person name="Wang Y."/>
            <person name="Wakatake T."/>
            <person name="Sakakibara H."/>
            <person name="Demura T."/>
            <person name="Yamaguchi S."/>
            <person name="Yoneyama K."/>
            <person name="Manabe R.I."/>
            <person name="Nelson D.C."/>
            <person name="Schulman A.H."/>
            <person name="Timko M.P."/>
            <person name="dePamphilis C.W."/>
            <person name="Choi D."/>
            <person name="Shirasu K."/>
        </authorList>
    </citation>
    <scope>NUCLEOTIDE SEQUENCE [LARGE SCALE GENOMIC DNA]</scope>
    <source>
        <strain evidence="3">cv. UVA1</strain>
    </source>
</reference>
<evidence type="ECO:0000256" key="1">
    <source>
        <dbReference type="SAM" id="MobiDB-lite"/>
    </source>
</evidence>
<feature type="region of interest" description="Disordered" evidence="1">
    <location>
        <begin position="121"/>
        <end position="141"/>
    </location>
</feature>
<protein>
    <submittedName>
        <fullName evidence="2">S-adenosyl-L-methionine-dependentmethyltransferases superfamily protein</fullName>
    </submittedName>
</protein>
<evidence type="ECO:0000313" key="3">
    <source>
        <dbReference type="Proteomes" id="UP000325081"/>
    </source>
</evidence>